<evidence type="ECO:0000313" key="1">
    <source>
        <dbReference type="Proteomes" id="UP000887580"/>
    </source>
</evidence>
<evidence type="ECO:0000313" key="2">
    <source>
        <dbReference type="WBParaSite" id="PS1159_v2.g14596.t1"/>
    </source>
</evidence>
<dbReference type="Proteomes" id="UP000887580">
    <property type="component" value="Unplaced"/>
</dbReference>
<name>A0AC35F7K9_9BILA</name>
<proteinExistence type="predicted"/>
<organism evidence="1 2">
    <name type="scientific">Panagrolaimus sp. PS1159</name>
    <dbReference type="NCBI Taxonomy" id="55785"/>
    <lineage>
        <taxon>Eukaryota</taxon>
        <taxon>Metazoa</taxon>
        <taxon>Ecdysozoa</taxon>
        <taxon>Nematoda</taxon>
        <taxon>Chromadorea</taxon>
        <taxon>Rhabditida</taxon>
        <taxon>Tylenchina</taxon>
        <taxon>Panagrolaimomorpha</taxon>
        <taxon>Panagrolaimoidea</taxon>
        <taxon>Panagrolaimidae</taxon>
        <taxon>Panagrolaimus</taxon>
    </lineage>
</organism>
<reference evidence="2" key="1">
    <citation type="submission" date="2022-11" db="UniProtKB">
        <authorList>
            <consortium name="WormBaseParasite"/>
        </authorList>
    </citation>
    <scope>IDENTIFICATION</scope>
</reference>
<accession>A0AC35F7K9</accession>
<dbReference type="WBParaSite" id="PS1159_v2.g14596.t1">
    <property type="protein sequence ID" value="PS1159_v2.g14596.t1"/>
    <property type="gene ID" value="PS1159_v2.g14596"/>
</dbReference>
<protein>
    <submittedName>
        <fullName evidence="2">WW domain binding protein 11</fullName>
    </submittedName>
</protein>
<sequence length="369" mass="41480">MGKKNGRFVNPADQQRKQDRKRELKRNKKQRTETREAIVKSRDPEEIIDQLRHVDEQIYDPDKTGKETLQIKRKKTLASFYSILSFVRAQKNTSRAKELQNMIDSYENERRVMEEKYNAVIFAREGNLDIPLPMGFATPDDAMTPASMIPIPPPAPKIHAGILKKPVERKLRKIPPGPPCVPPPEYDDYGDVPLSQISANTSSKRFKSNEASQDDMEDNYEPVEIPPDLHQGDMPSLSQMFPSIMSVPIRPPPMPVVPHVVAHPMMNRQNPNSIISAPAQVISAPVGPSQPVIAAGPQMRDLWKETTRFIPANVQQKKNPTTKPKRPISYANPIVTTKTTAVKESPKKNSEKSKDEVCDAFLASLGDLL</sequence>